<sequence>MAEEQPDTDFLPVPEGFEKLDRGGPYFGALGPVYERKINEREAVFGLHIRSGHLNGNGIAHGGMLATLADSFLGIAILRAHPDKRTATVSLTTDFMEAAHPGDWVEARVEIHRSGGRLTFAACYLQVGERRILRANGVFAMSPKA</sequence>
<comment type="similarity">
    <text evidence="1">Belongs to the thioesterase PaaI family.</text>
</comment>
<dbReference type="GO" id="GO:0016787">
    <property type="term" value="F:hydrolase activity"/>
    <property type="evidence" value="ECO:0007669"/>
    <property type="project" value="UniProtKB-KW"/>
</dbReference>
<evidence type="ECO:0000313" key="4">
    <source>
        <dbReference type="EMBL" id="MEC4722056.1"/>
    </source>
</evidence>
<dbReference type="InterPro" id="IPR006683">
    <property type="entry name" value="Thioestr_dom"/>
</dbReference>
<gene>
    <name evidence="4" type="ORF">RY831_23080</name>
</gene>
<dbReference type="PANTHER" id="PTHR21660">
    <property type="entry name" value="THIOESTERASE SUPERFAMILY MEMBER-RELATED"/>
    <property type="match status" value="1"/>
</dbReference>
<dbReference type="EC" id="3.1.2.-" evidence="4"/>
<dbReference type="CDD" id="cd03443">
    <property type="entry name" value="PaaI_thioesterase"/>
    <property type="match status" value="1"/>
</dbReference>
<evidence type="ECO:0000313" key="5">
    <source>
        <dbReference type="Proteomes" id="UP001352263"/>
    </source>
</evidence>
<dbReference type="Pfam" id="PF03061">
    <property type="entry name" value="4HBT"/>
    <property type="match status" value="1"/>
</dbReference>
<proteinExistence type="inferred from homology"/>
<accession>A0ABU6JEG0</accession>
<feature type="domain" description="Thioesterase" evidence="3">
    <location>
        <begin position="57"/>
        <end position="122"/>
    </location>
</feature>
<organism evidence="4 5">
    <name type="scientific">Noviherbaspirillum album</name>
    <dbReference type="NCBI Taxonomy" id="3080276"/>
    <lineage>
        <taxon>Bacteria</taxon>
        <taxon>Pseudomonadati</taxon>
        <taxon>Pseudomonadota</taxon>
        <taxon>Betaproteobacteria</taxon>
        <taxon>Burkholderiales</taxon>
        <taxon>Oxalobacteraceae</taxon>
        <taxon>Noviherbaspirillum</taxon>
    </lineage>
</organism>
<comment type="caution">
    <text evidence="4">The sequence shown here is derived from an EMBL/GenBank/DDBJ whole genome shotgun (WGS) entry which is preliminary data.</text>
</comment>
<keyword evidence="2 4" id="KW-0378">Hydrolase</keyword>
<evidence type="ECO:0000256" key="1">
    <source>
        <dbReference type="ARBA" id="ARBA00008324"/>
    </source>
</evidence>
<protein>
    <submittedName>
        <fullName evidence="4">PaaI family thioesterase</fullName>
        <ecNumber evidence="4">3.1.2.-</ecNumber>
    </submittedName>
</protein>
<dbReference type="EMBL" id="JAWIIV010000025">
    <property type="protein sequence ID" value="MEC4722056.1"/>
    <property type="molecule type" value="Genomic_DNA"/>
</dbReference>
<keyword evidence="5" id="KW-1185">Reference proteome</keyword>
<dbReference type="SUPFAM" id="SSF54637">
    <property type="entry name" value="Thioesterase/thiol ester dehydrase-isomerase"/>
    <property type="match status" value="1"/>
</dbReference>
<dbReference type="PANTHER" id="PTHR21660:SF1">
    <property type="entry name" value="ACYL-COENZYME A THIOESTERASE 13"/>
    <property type="match status" value="1"/>
</dbReference>
<name>A0ABU6JEG0_9BURK</name>
<dbReference type="RefSeq" id="WP_326508736.1">
    <property type="nucleotide sequence ID" value="NZ_JAWIIV010000025.1"/>
</dbReference>
<dbReference type="Gene3D" id="3.10.129.10">
    <property type="entry name" value="Hotdog Thioesterase"/>
    <property type="match status" value="1"/>
</dbReference>
<dbReference type="InterPro" id="IPR029069">
    <property type="entry name" value="HotDog_dom_sf"/>
</dbReference>
<dbReference type="Proteomes" id="UP001352263">
    <property type="component" value="Unassembled WGS sequence"/>
</dbReference>
<evidence type="ECO:0000256" key="2">
    <source>
        <dbReference type="ARBA" id="ARBA00022801"/>
    </source>
</evidence>
<reference evidence="4 5" key="1">
    <citation type="submission" date="2023-10" db="EMBL/GenBank/DDBJ databases">
        <title>Noviherbaspirillum sp. CPCC 100848 genome assembly.</title>
        <authorList>
            <person name="Li X.Y."/>
            <person name="Fang X.M."/>
        </authorList>
    </citation>
    <scope>NUCLEOTIDE SEQUENCE [LARGE SCALE GENOMIC DNA]</scope>
    <source>
        <strain evidence="4 5">CPCC 100848</strain>
    </source>
</reference>
<dbReference type="InterPro" id="IPR039298">
    <property type="entry name" value="ACOT13"/>
</dbReference>
<evidence type="ECO:0000259" key="3">
    <source>
        <dbReference type="Pfam" id="PF03061"/>
    </source>
</evidence>